<dbReference type="SUPFAM" id="SSF48179">
    <property type="entry name" value="6-phosphogluconate dehydrogenase C-terminal domain-like"/>
    <property type="match status" value="2"/>
</dbReference>
<organism evidence="17 18">
    <name type="scientific">Ferroglobus placidus (strain DSM 10642 / AEDII12DO)</name>
    <dbReference type="NCBI Taxonomy" id="589924"/>
    <lineage>
        <taxon>Archaea</taxon>
        <taxon>Methanobacteriati</taxon>
        <taxon>Methanobacteriota</taxon>
        <taxon>Archaeoglobi</taxon>
        <taxon>Archaeoglobales</taxon>
        <taxon>Archaeoglobaceae</taxon>
        <taxon>Ferroglobus</taxon>
    </lineage>
</organism>
<evidence type="ECO:0000256" key="13">
    <source>
        <dbReference type="ARBA" id="ARBA00023268"/>
    </source>
</evidence>
<dbReference type="InterPro" id="IPR006176">
    <property type="entry name" value="3-OHacyl-CoA_DH_NAD-bd"/>
</dbReference>
<reference evidence="18" key="1">
    <citation type="submission" date="2010-02" db="EMBL/GenBank/DDBJ databases">
        <title>Complete sequence of Ferroglobus placidus DSM 10642.</title>
        <authorList>
            <consortium name="US DOE Joint Genome Institute"/>
            <person name="Lucas S."/>
            <person name="Copeland A."/>
            <person name="Lapidus A."/>
            <person name="Cheng J.-F."/>
            <person name="Bruce D."/>
            <person name="Goodwin L."/>
            <person name="Pitluck S."/>
            <person name="Saunders E."/>
            <person name="Brettin T."/>
            <person name="Detter J.C."/>
            <person name="Han C."/>
            <person name="Tapia R."/>
            <person name="Larimer F."/>
            <person name="Land M."/>
            <person name="Hauser L."/>
            <person name="Kyrpides N."/>
            <person name="Ivanova N."/>
            <person name="Holmes D."/>
            <person name="Lovley D."/>
            <person name="Kyrpides N."/>
            <person name="Anderson I.J."/>
            <person name="Woyke T."/>
        </authorList>
    </citation>
    <scope>NUCLEOTIDE SEQUENCE [LARGE SCALE GENOMIC DNA]</scope>
    <source>
        <strain evidence="18">DSM 10642 / AEDII12DO</strain>
    </source>
</reference>
<dbReference type="eggNOG" id="arCOG00249">
    <property type="taxonomic scope" value="Archaea"/>
</dbReference>
<dbReference type="InterPro" id="IPR008927">
    <property type="entry name" value="6-PGluconate_DH-like_C_sf"/>
</dbReference>
<feature type="domain" description="3-hydroxyacyl-CoA dehydrogenase C-terminal" evidence="15">
    <location>
        <begin position="187"/>
        <end position="285"/>
    </location>
</feature>
<comment type="subcellular location">
    <subcellularLocation>
        <location evidence="1">Peroxisome</location>
    </subcellularLocation>
</comment>
<keyword evidence="9" id="KW-0443">Lipid metabolism</keyword>
<name>D3RXI4_FERPA</name>
<dbReference type="STRING" id="589924.Ferp_1035"/>
<dbReference type="Pfam" id="PF02737">
    <property type="entry name" value="3HCDH_N"/>
    <property type="match status" value="1"/>
</dbReference>
<keyword evidence="7" id="KW-0560">Oxidoreductase</keyword>
<evidence type="ECO:0000256" key="12">
    <source>
        <dbReference type="ARBA" id="ARBA00023239"/>
    </source>
</evidence>
<dbReference type="InterPro" id="IPR018376">
    <property type="entry name" value="Enoyl-CoA_hyd/isom_CS"/>
</dbReference>
<keyword evidence="8" id="KW-0520">NAD</keyword>
<dbReference type="KEGG" id="fpl:Ferp_1035"/>
<dbReference type="PROSITE" id="PS00166">
    <property type="entry name" value="ENOYL_COA_HYDRATASE"/>
    <property type="match status" value="1"/>
</dbReference>
<dbReference type="PANTHER" id="PTHR23309">
    <property type="entry name" value="3-HYDROXYACYL-COA DEHYROGENASE"/>
    <property type="match status" value="1"/>
</dbReference>
<dbReference type="GO" id="GO:0006635">
    <property type="term" value="P:fatty acid beta-oxidation"/>
    <property type="evidence" value="ECO:0007669"/>
    <property type="project" value="UniProtKB-UniPathway"/>
</dbReference>
<evidence type="ECO:0000256" key="3">
    <source>
        <dbReference type="ARBA" id="ARBA00005254"/>
    </source>
</evidence>
<dbReference type="GO" id="GO:0070403">
    <property type="term" value="F:NAD+ binding"/>
    <property type="evidence" value="ECO:0007669"/>
    <property type="project" value="InterPro"/>
</dbReference>
<dbReference type="GO" id="GO:0003857">
    <property type="term" value="F:(3S)-3-hydroxyacyl-CoA dehydrogenase (NAD+) activity"/>
    <property type="evidence" value="ECO:0007669"/>
    <property type="project" value="TreeGrafter"/>
</dbReference>
<evidence type="ECO:0000256" key="7">
    <source>
        <dbReference type="ARBA" id="ARBA00023002"/>
    </source>
</evidence>
<comment type="similarity">
    <text evidence="3 14">Belongs to the enoyl-CoA hydratase/isomerase family.</text>
</comment>
<dbReference type="InterPro" id="IPR001753">
    <property type="entry name" value="Enoyl-CoA_hydra/iso"/>
</dbReference>
<dbReference type="FunFam" id="3.40.50.720:FF:000009">
    <property type="entry name" value="Fatty oxidation complex, alpha subunit"/>
    <property type="match status" value="1"/>
</dbReference>
<feature type="domain" description="3-hydroxyacyl-CoA dehydrogenase NAD binding" evidence="16">
    <location>
        <begin position="5"/>
        <end position="184"/>
    </location>
</feature>
<evidence type="ECO:0000256" key="1">
    <source>
        <dbReference type="ARBA" id="ARBA00004275"/>
    </source>
</evidence>
<dbReference type="UniPathway" id="UPA00659"/>
<sequence>MEVKNIAVLGAGAMGHAIAELAAVSGFNVKIRDIKEEILKNAMERIKQSLEKDFKKGRLKEDPQAVLSRITATLDLKEAVEDADMIIEAIPEIMDLKKQVFAECEEYCREDTIIATNTSSLSITELSKALKKPERFIGLHFFNPPKVMRLVEIVWGEKTSEETVKITEEVARKMNRVIIHVRKDVPGFVVNRIFVTMANEAAWALEKGEGSVEEIDSAVKYRMGLPMGLFELHDLLGGGCIDVSYHVLEYFRQTLGESYRPAPPFERLFKAGHLGKKSGKGFYDWSEGKSNEVPLRAGANFDLLRLIAPAVNEAAWLIEKEVATAEEIDLGVIHGLNYPRGLLRMADDIGIDKIVEKLEKLYEEYGEERYKVNPVLQKMVEENKLGRKTGEGFYKYGRGLYEFVKVEKPKENVAVIKLNRPQRANALNETFLKELEDALEWLEEDENVRCIVITGEGRNFCAGADIAVFAEGKVERMFEFSQLGQKVFNKIEKLSKPVIAAVNGAAMGGGFELALACDLRVVSSRAILALPELNLGIFPGWGGTQRLALAVGVSKAKQLIFMRENIDAKTAYDLGIANYIAEENEFWDKVMEVAEKIAEGPPLAYKFTKRVMFHGIKPELEASLFMESAAGGDIVLSDDVAEGIQAFSYRRKPNFKGR</sequence>
<dbReference type="GO" id="GO:0004300">
    <property type="term" value="F:enoyl-CoA hydratase activity"/>
    <property type="evidence" value="ECO:0007669"/>
    <property type="project" value="UniProtKB-ARBA"/>
</dbReference>
<dbReference type="InterPro" id="IPR006108">
    <property type="entry name" value="3HC_DH_C"/>
</dbReference>
<evidence type="ECO:0000256" key="4">
    <source>
        <dbReference type="ARBA" id="ARBA00008750"/>
    </source>
</evidence>
<accession>D3RXI4</accession>
<dbReference type="Gene3D" id="3.40.50.720">
    <property type="entry name" value="NAD(P)-binding Rossmann-like Domain"/>
    <property type="match status" value="1"/>
</dbReference>
<dbReference type="Proteomes" id="UP000002613">
    <property type="component" value="Chromosome"/>
</dbReference>
<evidence type="ECO:0000256" key="10">
    <source>
        <dbReference type="ARBA" id="ARBA00023140"/>
    </source>
</evidence>
<dbReference type="Pfam" id="PF00378">
    <property type="entry name" value="ECH_1"/>
    <property type="match status" value="1"/>
</dbReference>
<keyword evidence="10" id="KW-0576">Peroxisome</keyword>
<gene>
    <name evidence="17" type="ordered locus">Ferp_1035</name>
</gene>
<protein>
    <submittedName>
        <fullName evidence="17">3-hydroxyacyl-CoA dehydrogenase NAD-binding protein</fullName>
    </submittedName>
</protein>
<dbReference type="SUPFAM" id="SSF52096">
    <property type="entry name" value="ClpP/crotonase"/>
    <property type="match status" value="1"/>
</dbReference>
<dbReference type="EMBL" id="CP001899">
    <property type="protein sequence ID" value="ADC65197.1"/>
    <property type="molecule type" value="Genomic_DNA"/>
</dbReference>
<dbReference type="PaxDb" id="589924-Ferp_1035"/>
<dbReference type="SUPFAM" id="SSF51735">
    <property type="entry name" value="NAD(P)-binding Rossmann-fold domains"/>
    <property type="match status" value="1"/>
</dbReference>
<dbReference type="PANTHER" id="PTHR23309:SF49">
    <property type="entry name" value="PEROXISOMAL BIFUNCTIONAL ENZYME"/>
    <property type="match status" value="1"/>
</dbReference>
<feature type="domain" description="3-hydroxyacyl-CoA dehydrogenase C-terminal" evidence="15">
    <location>
        <begin position="305"/>
        <end position="396"/>
    </location>
</feature>
<keyword evidence="11" id="KW-0413">Isomerase</keyword>
<dbReference type="Gene3D" id="1.10.1040.10">
    <property type="entry name" value="N-(1-d-carboxylethyl)-l-norvaline Dehydrogenase, domain 2"/>
    <property type="match status" value="2"/>
</dbReference>
<keyword evidence="12" id="KW-0456">Lyase</keyword>
<evidence type="ECO:0000256" key="2">
    <source>
        <dbReference type="ARBA" id="ARBA00005005"/>
    </source>
</evidence>
<dbReference type="Pfam" id="PF00725">
    <property type="entry name" value="3HCDH"/>
    <property type="match status" value="2"/>
</dbReference>
<comment type="similarity">
    <text evidence="4">In the N-terminal section; belongs to the enoyl-CoA hydratase/isomerase family.</text>
</comment>
<reference evidence="17 18" key="2">
    <citation type="journal article" date="2011" name="Stand. Genomic Sci.">
        <title>Complete genome sequence of Ferroglobus placidus AEDII12DO.</title>
        <authorList>
            <person name="Anderson I."/>
            <person name="Risso C."/>
            <person name="Holmes D."/>
            <person name="Lucas S."/>
            <person name="Copeland A."/>
            <person name="Lapidus A."/>
            <person name="Cheng J.F."/>
            <person name="Bruce D."/>
            <person name="Goodwin L."/>
            <person name="Pitluck S."/>
            <person name="Saunders E."/>
            <person name="Brettin T."/>
            <person name="Detter J.C."/>
            <person name="Han C."/>
            <person name="Tapia R."/>
            <person name="Larimer F."/>
            <person name="Land M."/>
            <person name="Hauser L."/>
            <person name="Woyke T."/>
            <person name="Lovley D."/>
            <person name="Kyrpides N."/>
            <person name="Ivanova N."/>
        </authorList>
    </citation>
    <scope>NUCLEOTIDE SEQUENCE [LARGE SCALE GENOMIC DNA]</scope>
    <source>
        <strain evidence="18">DSM 10642 / AEDII12DO</strain>
    </source>
</reference>
<dbReference type="HOGENOM" id="CLU_010448_2_1_2"/>
<evidence type="ECO:0000256" key="8">
    <source>
        <dbReference type="ARBA" id="ARBA00023027"/>
    </source>
</evidence>
<evidence type="ECO:0000256" key="14">
    <source>
        <dbReference type="RuleBase" id="RU003707"/>
    </source>
</evidence>
<evidence type="ECO:0000256" key="6">
    <source>
        <dbReference type="ARBA" id="ARBA00022832"/>
    </source>
</evidence>
<comment type="subunit">
    <text evidence="5">Monomer.</text>
</comment>
<dbReference type="InterPro" id="IPR029045">
    <property type="entry name" value="ClpP/crotonase-like_dom_sf"/>
</dbReference>
<evidence type="ECO:0000313" key="17">
    <source>
        <dbReference type="EMBL" id="ADC65197.1"/>
    </source>
</evidence>
<evidence type="ECO:0000256" key="5">
    <source>
        <dbReference type="ARBA" id="ARBA00011245"/>
    </source>
</evidence>
<dbReference type="FunFam" id="3.90.226.10:FF:000009">
    <property type="entry name" value="Carnitinyl-CoA dehydratase"/>
    <property type="match status" value="1"/>
</dbReference>
<evidence type="ECO:0000313" key="18">
    <source>
        <dbReference type="Proteomes" id="UP000002613"/>
    </source>
</evidence>
<evidence type="ECO:0000259" key="16">
    <source>
        <dbReference type="Pfam" id="PF02737"/>
    </source>
</evidence>
<dbReference type="Gene3D" id="3.90.226.10">
    <property type="entry name" value="2-enoyl-CoA Hydratase, Chain A, domain 1"/>
    <property type="match status" value="1"/>
</dbReference>
<dbReference type="GO" id="GO:0016853">
    <property type="term" value="F:isomerase activity"/>
    <property type="evidence" value="ECO:0007669"/>
    <property type="project" value="UniProtKB-KW"/>
</dbReference>
<evidence type="ECO:0000256" key="11">
    <source>
        <dbReference type="ARBA" id="ARBA00023235"/>
    </source>
</evidence>
<evidence type="ECO:0000256" key="9">
    <source>
        <dbReference type="ARBA" id="ARBA00023098"/>
    </source>
</evidence>
<keyword evidence="6" id="KW-0276">Fatty acid metabolism</keyword>
<dbReference type="CDD" id="cd06558">
    <property type="entry name" value="crotonase-like"/>
    <property type="match status" value="1"/>
</dbReference>
<keyword evidence="18" id="KW-1185">Reference proteome</keyword>
<dbReference type="BRENDA" id="1.1.1.35">
    <property type="organism ID" value="13213"/>
</dbReference>
<evidence type="ECO:0000259" key="15">
    <source>
        <dbReference type="Pfam" id="PF00725"/>
    </source>
</evidence>
<comment type="pathway">
    <text evidence="2">Lipid metabolism; fatty acid beta-oxidation.</text>
</comment>
<dbReference type="AlphaFoldDB" id="D3RXI4"/>
<keyword evidence="13" id="KW-0511">Multifunctional enzyme</keyword>
<dbReference type="InterPro" id="IPR036291">
    <property type="entry name" value="NAD(P)-bd_dom_sf"/>
</dbReference>
<dbReference type="BRENDA" id="4.2.1.55">
    <property type="organism ID" value="13213"/>
</dbReference>
<dbReference type="InterPro" id="IPR013328">
    <property type="entry name" value="6PGD_dom2"/>
</dbReference>
<proteinExistence type="inferred from homology"/>